<dbReference type="Gene3D" id="3.30.420.10">
    <property type="entry name" value="Ribonuclease H-like superfamily/Ribonuclease H"/>
    <property type="match status" value="2"/>
</dbReference>
<dbReference type="InterPro" id="IPR012337">
    <property type="entry name" value="RNaseH-like_sf"/>
</dbReference>
<evidence type="ECO:0000313" key="3">
    <source>
        <dbReference type="Proteomes" id="UP000712600"/>
    </source>
</evidence>
<sequence length="290" mass="33001">MELSDSVWRLVNLRCQVDASWTDSTTGTGLGFVLLELDKEVITGQRKCQQLKSPLHAEAESIYWAMKEISNRSLQQVSFESDCLQVVYIIQHVKPWPALDPERDQIGSICSSFDTFSLSFIHQSLNIRADTFAKVARSVEEDCSLVEVKFPLRSAHEAHLDKEVITGQRKCQQLKSPLHAEAESIYRAMKEISNRSLQQVSFESDCLQVVYIIQHVKPWPALDPERDQIGSICSSFDTFSLSFIHQSLNIRADTFAKVARSVEEDCSLVEVKFPLRSAHEAHVWNNMNLE</sequence>
<dbReference type="PANTHER" id="PTHR34146">
    <property type="entry name" value="POLYNUCLEOTIDYL TRANSFERASE, RIBONUCLEASE H-LIKE SUPERFAMILY PROTEIN-RELATED"/>
    <property type="match status" value="1"/>
</dbReference>
<dbReference type="GO" id="GO:0003676">
    <property type="term" value="F:nucleic acid binding"/>
    <property type="evidence" value="ECO:0007669"/>
    <property type="project" value="InterPro"/>
</dbReference>
<dbReference type="EMBL" id="QGKX02001521">
    <property type="protein sequence ID" value="KAF3511641.1"/>
    <property type="molecule type" value="Genomic_DNA"/>
</dbReference>
<organism evidence="2 3">
    <name type="scientific">Brassica cretica</name>
    <name type="common">Mustard</name>
    <dbReference type="NCBI Taxonomy" id="69181"/>
    <lineage>
        <taxon>Eukaryota</taxon>
        <taxon>Viridiplantae</taxon>
        <taxon>Streptophyta</taxon>
        <taxon>Embryophyta</taxon>
        <taxon>Tracheophyta</taxon>
        <taxon>Spermatophyta</taxon>
        <taxon>Magnoliopsida</taxon>
        <taxon>eudicotyledons</taxon>
        <taxon>Gunneridae</taxon>
        <taxon>Pentapetalae</taxon>
        <taxon>rosids</taxon>
        <taxon>malvids</taxon>
        <taxon>Brassicales</taxon>
        <taxon>Brassicaceae</taxon>
        <taxon>Brassiceae</taxon>
        <taxon>Brassica</taxon>
    </lineage>
</organism>
<gene>
    <name evidence="2" type="ORF">F2Q69_00001125</name>
</gene>
<dbReference type="GO" id="GO:0004523">
    <property type="term" value="F:RNA-DNA hybrid ribonuclease activity"/>
    <property type="evidence" value="ECO:0007669"/>
    <property type="project" value="InterPro"/>
</dbReference>
<evidence type="ECO:0000313" key="2">
    <source>
        <dbReference type="EMBL" id="KAF3511641.1"/>
    </source>
</evidence>
<protein>
    <recommendedName>
        <fullName evidence="1">RNase H type-1 domain-containing protein</fullName>
    </recommendedName>
</protein>
<dbReference type="AlphaFoldDB" id="A0A8S9PBV1"/>
<dbReference type="CDD" id="cd06222">
    <property type="entry name" value="RNase_H_like"/>
    <property type="match status" value="2"/>
</dbReference>
<dbReference type="InterPro" id="IPR002156">
    <property type="entry name" value="RNaseH_domain"/>
</dbReference>
<dbReference type="Proteomes" id="UP000712600">
    <property type="component" value="Unassembled WGS sequence"/>
</dbReference>
<evidence type="ECO:0000259" key="1">
    <source>
        <dbReference type="Pfam" id="PF13456"/>
    </source>
</evidence>
<dbReference type="SUPFAM" id="SSF53098">
    <property type="entry name" value="Ribonuclease H-like"/>
    <property type="match status" value="1"/>
</dbReference>
<proteinExistence type="predicted"/>
<feature type="domain" description="RNase H type-1" evidence="1">
    <location>
        <begin position="164"/>
        <end position="258"/>
    </location>
</feature>
<dbReference type="InterPro" id="IPR036397">
    <property type="entry name" value="RNaseH_sf"/>
</dbReference>
<feature type="domain" description="RNase H type-1" evidence="1">
    <location>
        <begin position="17"/>
        <end position="135"/>
    </location>
</feature>
<comment type="caution">
    <text evidence="2">The sequence shown here is derived from an EMBL/GenBank/DDBJ whole genome shotgun (WGS) entry which is preliminary data.</text>
</comment>
<name>A0A8S9PBV1_BRACR</name>
<reference evidence="2" key="1">
    <citation type="submission" date="2019-12" db="EMBL/GenBank/DDBJ databases">
        <title>Genome sequencing and annotation of Brassica cretica.</title>
        <authorList>
            <person name="Studholme D.J."/>
            <person name="Sarris P."/>
        </authorList>
    </citation>
    <scope>NUCLEOTIDE SEQUENCE</scope>
    <source>
        <strain evidence="2">PFS-109/04</strain>
        <tissue evidence="2">Leaf</tissue>
    </source>
</reference>
<dbReference type="PANTHER" id="PTHR34146:SF3">
    <property type="entry name" value="POLYNUCLEOTIDYL TRANSFERASE, RIBONUCLEASE H-LIKE SUPERFAMILY PROTEIN"/>
    <property type="match status" value="1"/>
</dbReference>
<dbReference type="Pfam" id="PF13456">
    <property type="entry name" value="RVT_3"/>
    <property type="match status" value="2"/>
</dbReference>
<accession>A0A8S9PBV1</accession>
<dbReference type="InterPro" id="IPR044730">
    <property type="entry name" value="RNase_H-like_dom_plant"/>
</dbReference>